<name>A0ABN7UGP6_GIGMA</name>
<dbReference type="InterPro" id="IPR052090">
    <property type="entry name" value="Cytolytic_pore-forming_toxin"/>
</dbReference>
<sequence>MLQEMFFYEYEDSYKEKFSILDVEAQLKISVLSVKGSLIYKLLSFEDNLNINHDNIIMYISENALSVQGATHVVTGIKWGSTVIASFEYEKTNEKDKRNMSQVKGVLKANLEKLSSYIPALEGTGEIHNSEKQRTDIIDRFSIKIFGDVIPNDKILPQSFEEAKKIMTELPSFIKRYNQGKGVPIDLKLYPLSK</sequence>
<proteinExistence type="predicted"/>
<dbReference type="PANTHER" id="PTHR31594">
    <property type="entry name" value="AIG1-TYPE G DOMAIN-CONTAINING PROTEIN"/>
    <property type="match status" value="1"/>
</dbReference>
<dbReference type="PANTHER" id="PTHR31594:SF14">
    <property type="entry name" value="FIBRONECTIN TYPE-III DOMAIN-CONTAINING PROTEIN"/>
    <property type="match status" value="1"/>
</dbReference>
<evidence type="ECO:0000259" key="1">
    <source>
        <dbReference type="Pfam" id="PF24674"/>
    </source>
</evidence>
<reference evidence="2 3" key="1">
    <citation type="submission" date="2021-06" db="EMBL/GenBank/DDBJ databases">
        <authorList>
            <person name="Kallberg Y."/>
            <person name="Tangrot J."/>
            <person name="Rosling A."/>
        </authorList>
    </citation>
    <scope>NUCLEOTIDE SEQUENCE [LARGE SCALE GENOMIC DNA]</scope>
    <source>
        <strain evidence="2 3">120-4 pot B 10/14</strain>
    </source>
</reference>
<evidence type="ECO:0000313" key="2">
    <source>
        <dbReference type="EMBL" id="CAG8578458.1"/>
    </source>
</evidence>
<feature type="non-terminal residue" evidence="2">
    <location>
        <position position="194"/>
    </location>
</feature>
<organism evidence="2 3">
    <name type="scientific">Gigaspora margarita</name>
    <dbReference type="NCBI Taxonomy" id="4874"/>
    <lineage>
        <taxon>Eukaryota</taxon>
        <taxon>Fungi</taxon>
        <taxon>Fungi incertae sedis</taxon>
        <taxon>Mucoromycota</taxon>
        <taxon>Glomeromycotina</taxon>
        <taxon>Glomeromycetes</taxon>
        <taxon>Diversisporales</taxon>
        <taxon>Gigasporaceae</taxon>
        <taxon>Gigaspora</taxon>
    </lineage>
</organism>
<dbReference type="EMBL" id="CAJVQB010002534">
    <property type="protein sequence ID" value="CAG8578458.1"/>
    <property type="molecule type" value="Genomic_DNA"/>
</dbReference>
<dbReference type="Pfam" id="PF24674">
    <property type="entry name" value="MACPF_SNTX"/>
    <property type="match status" value="1"/>
</dbReference>
<accession>A0ABN7UGP6</accession>
<dbReference type="Proteomes" id="UP000789901">
    <property type="component" value="Unassembled WGS sequence"/>
</dbReference>
<keyword evidence="3" id="KW-1185">Reference proteome</keyword>
<protein>
    <submittedName>
        <fullName evidence="2">41555_t:CDS:1</fullName>
    </submittedName>
</protein>
<dbReference type="InterPro" id="IPR056072">
    <property type="entry name" value="SNTX_MACPF/CDC-like_dom"/>
</dbReference>
<comment type="caution">
    <text evidence="2">The sequence shown here is derived from an EMBL/GenBank/DDBJ whole genome shotgun (WGS) entry which is preliminary data.</text>
</comment>
<gene>
    <name evidence="2" type="ORF">GMARGA_LOCUS5830</name>
</gene>
<feature type="domain" description="SNTX MACPF/CDC-like" evidence="1">
    <location>
        <begin position="34"/>
        <end position="193"/>
    </location>
</feature>
<evidence type="ECO:0000313" key="3">
    <source>
        <dbReference type="Proteomes" id="UP000789901"/>
    </source>
</evidence>